<dbReference type="PROSITE" id="PS00141">
    <property type="entry name" value="ASP_PROTEASE"/>
    <property type="match status" value="1"/>
</dbReference>
<evidence type="ECO:0000313" key="9">
    <source>
        <dbReference type="Proteomes" id="UP000507470"/>
    </source>
</evidence>
<dbReference type="Gene3D" id="3.30.420.10">
    <property type="entry name" value="Ribonuclease H-like superfamily/Ribonuclease H"/>
    <property type="match status" value="1"/>
</dbReference>
<name>A0A6J8CKM3_MYTCO</name>
<sequence length="693" mass="80322">MATRMGFTHRKITPLWPQSNAECERFMRSIGKSIRAAHTQHKNWKQEMFTFLRNYRATKHATTDVSPAKLLFGRNIKTKLPTITPKYQDNEIRETDKRKKDKMKNYADTRRNAEPSDLKIGDTVLVRQDKQNKLSTPYNSNPYKIVERNGTMLTAKRDDGHMITRNSSFYKQVKIPPTIVNSEKEQEQEEPSTQLRTSGRMNKAPAYLKDYVKEEVNDIFDTLQETGEDYDTALTKLTEYFAPKKNVEYEIYKFRQAKQETDETIDAFHTKLRQLSVNCEFTDDNREVKSQIVQGCSSSRLRRKALREDMTLEQLLLSARALELSEKQANEIEHKDEKLETNALHKKRNVRRNQPRYLQDKRPEQRVNRNNKCRNCGGEFHTEGNVLLKENPAIFCKKLNHFEKMCRSKRNTNTKRSVNTLENSDFENNFECQSKIDSSSDDEYVFGLQTESTKGTVNSIKRDQPRICVKINESNINVLIDTGSSTNVIDEDTYNRMKRKPKLIATKTKVFAYGSHQNLDFVGKFDTVIETRDKLTNATVYVSKGTSGNLLCYDTSLELQIIPQISRLSTGNKHELLCEQYKDIFHGLGKLKDTQVKIHIDNTVKPIVQPHRRIPFHVRKQVEAELERLERLDIIERVHGPTPWVSPIVVAPKPKSPGEIRICVDMRLPNQAIQRERHITPTIDDLIVDLNGG</sequence>
<reference evidence="8 9" key="1">
    <citation type="submission" date="2020-06" db="EMBL/GenBank/DDBJ databases">
        <authorList>
            <person name="Li R."/>
            <person name="Bekaert M."/>
        </authorList>
    </citation>
    <scope>NUCLEOTIDE SEQUENCE [LARGE SCALE GENOMIC DNA]</scope>
    <source>
        <strain evidence="9">wild</strain>
    </source>
</reference>
<dbReference type="GO" id="GO:0003676">
    <property type="term" value="F:nucleic acid binding"/>
    <property type="evidence" value="ECO:0007669"/>
    <property type="project" value="InterPro"/>
</dbReference>
<dbReference type="PANTHER" id="PTHR37984:SF11">
    <property type="entry name" value="INTEGRASE CATALYTIC DOMAIN-CONTAINING PROTEIN"/>
    <property type="match status" value="1"/>
</dbReference>
<dbReference type="InterPro" id="IPR001969">
    <property type="entry name" value="Aspartic_peptidase_AS"/>
</dbReference>
<keyword evidence="5" id="KW-0378">Hydrolase</keyword>
<dbReference type="Gene3D" id="2.40.70.10">
    <property type="entry name" value="Acid Proteases"/>
    <property type="match status" value="1"/>
</dbReference>
<evidence type="ECO:0000313" key="8">
    <source>
        <dbReference type="EMBL" id="CAC5395687.1"/>
    </source>
</evidence>
<dbReference type="GO" id="GO:0015074">
    <property type="term" value="P:DNA integration"/>
    <property type="evidence" value="ECO:0007669"/>
    <property type="project" value="InterPro"/>
</dbReference>
<dbReference type="GO" id="GO:0004519">
    <property type="term" value="F:endonuclease activity"/>
    <property type="evidence" value="ECO:0007669"/>
    <property type="project" value="UniProtKB-KW"/>
</dbReference>
<dbReference type="EMBL" id="CACVKT020005560">
    <property type="protein sequence ID" value="CAC5395687.1"/>
    <property type="molecule type" value="Genomic_DNA"/>
</dbReference>
<evidence type="ECO:0000256" key="4">
    <source>
        <dbReference type="ARBA" id="ARBA00022759"/>
    </source>
</evidence>
<organism evidence="8 9">
    <name type="scientific">Mytilus coruscus</name>
    <name type="common">Sea mussel</name>
    <dbReference type="NCBI Taxonomy" id="42192"/>
    <lineage>
        <taxon>Eukaryota</taxon>
        <taxon>Metazoa</taxon>
        <taxon>Spiralia</taxon>
        <taxon>Lophotrochozoa</taxon>
        <taxon>Mollusca</taxon>
        <taxon>Bivalvia</taxon>
        <taxon>Autobranchia</taxon>
        <taxon>Pteriomorphia</taxon>
        <taxon>Mytilida</taxon>
        <taxon>Mytiloidea</taxon>
        <taxon>Mytilidae</taxon>
        <taxon>Mytilinae</taxon>
        <taxon>Mytilus</taxon>
    </lineage>
</organism>
<keyword evidence="3" id="KW-0540">Nuclease</keyword>
<dbReference type="InterPro" id="IPR012337">
    <property type="entry name" value="RNaseH-like_sf"/>
</dbReference>
<dbReference type="InterPro" id="IPR050951">
    <property type="entry name" value="Retrovirus_Pol_polyprotein"/>
</dbReference>
<dbReference type="InterPro" id="IPR001584">
    <property type="entry name" value="Integrase_cat-core"/>
</dbReference>
<keyword evidence="9" id="KW-1185">Reference proteome</keyword>
<dbReference type="GO" id="GO:0003964">
    <property type="term" value="F:RNA-directed DNA polymerase activity"/>
    <property type="evidence" value="ECO:0007669"/>
    <property type="project" value="UniProtKB-KW"/>
</dbReference>
<feature type="domain" description="Integrase catalytic" evidence="7">
    <location>
        <begin position="1"/>
        <end position="75"/>
    </location>
</feature>
<keyword evidence="2" id="KW-0548">Nucleotidyltransferase</keyword>
<dbReference type="Gene3D" id="3.10.10.10">
    <property type="entry name" value="HIV Type 1 Reverse Transcriptase, subunit A, domain 1"/>
    <property type="match status" value="1"/>
</dbReference>
<proteinExistence type="predicted"/>
<evidence type="ECO:0000256" key="6">
    <source>
        <dbReference type="ARBA" id="ARBA00022918"/>
    </source>
</evidence>
<evidence type="ECO:0000256" key="1">
    <source>
        <dbReference type="ARBA" id="ARBA00022679"/>
    </source>
</evidence>
<keyword evidence="1" id="KW-0808">Transferase</keyword>
<dbReference type="InterPro" id="IPR036397">
    <property type="entry name" value="RNaseH_sf"/>
</dbReference>
<evidence type="ECO:0000256" key="2">
    <source>
        <dbReference type="ARBA" id="ARBA00022695"/>
    </source>
</evidence>
<gene>
    <name evidence="8" type="ORF">MCOR_30325</name>
</gene>
<dbReference type="OrthoDB" id="6104117at2759"/>
<dbReference type="GO" id="GO:0004190">
    <property type="term" value="F:aspartic-type endopeptidase activity"/>
    <property type="evidence" value="ECO:0007669"/>
    <property type="project" value="InterPro"/>
</dbReference>
<dbReference type="PANTHER" id="PTHR37984">
    <property type="entry name" value="PROTEIN CBG26694"/>
    <property type="match status" value="1"/>
</dbReference>
<evidence type="ECO:0000259" key="7">
    <source>
        <dbReference type="PROSITE" id="PS50994"/>
    </source>
</evidence>
<dbReference type="FunFam" id="3.10.10.10:FF:000003">
    <property type="entry name" value="Retrovirus-related Pol polyprotein from transposon 297-like Protein"/>
    <property type="match status" value="1"/>
</dbReference>
<keyword evidence="6" id="KW-0695">RNA-directed DNA polymerase</keyword>
<dbReference type="CDD" id="cd00303">
    <property type="entry name" value="retropepsin_like"/>
    <property type="match status" value="1"/>
</dbReference>
<dbReference type="InterPro" id="IPR021109">
    <property type="entry name" value="Peptidase_aspartic_dom_sf"/>
</dbReference>
<protein>
    <recommendedName>
        <fullName evidence="7">Integrase catalytic domain-containing protein</fullName>
    </recommendedName>
</protein>
<dbReference type="Proteomes" id="UP000507470">
    <property type="component" value="Unassembled WGS sequence"/>
</dbReference>
<dbReference type="InterPro" id="IPR043502">
    <property type="entry name" value="DNA/RNA_pol_sf"/>
</dbReference>
<dbReference type="AlphaFoldDB" id="A0A6J8CKM3"/>
<dbReference type="PROSITE" id="PS50994">
    <property type="entry name" value="INTEGRASE"/>
    <property type="match status" value="1"/>
</dbReference>
<accession>A0A6J8CKM3</accession>
<evidence type="ECO:0000256" key="3">
    <source>
        <dbReference type="ARBA" id="ARBA00022722"/>
    </source>
</evidence>
<dbReference type="SUPFAM" id="SSF53098">
    <property type="entry name" value="Ribonuclease H-like"/>
    <property type="match status" value="1"/>
</dbReference>
<dbReference type="SUPFAM" id="SSF56672">
    <property type="entry name" value="DNA/RNA polymerases"/>
    <property type="match status" value="1"/>
</dbReference>
<evidence type="ECO:0000256" key="5">
    <source>
        <dbReference type="ARBA" id="ARBA00022801"/>
    </source>
</evidence>
<keyword evidence="4" id="KW-0255">Endonuclease</keyword>
<dbReference type="SUPFAM" id="SSF50630">
    <property type="entry name" value="Acid proteases"/>
    <property type="match status" value="1"/>
</dbReference>
<dbReference type="GO" id="GO:0006508">
    <property type="term" value="P:proteolysis"/>
    <property type="evidence" value="ECO:0007669"/>
    <property type="project" value="InterPro"/>
</dbReference>